<evidence type="ECO:0000313" key="2">
    <source>
        <dbReference type="Proteomes" id="UP001187192"/>
    </source>
</evidence>
<evidence type="ECO:0000313" key="1">
    <source>
        <dbReference type="EMBL" id="GMN47403.1"/>
    </source>
</evidence>
<comment type="caution">
    <text evidence="1">The sequence shown here is derived from an EMBL/GenBank/DDBJ whole genome shotgun (WGS) entry which is preliminary data.</text>
</comment>
<organism evidence="1 2">
    <name type="scientific">Ficus carica</name>
    <name type="common">Common fig</name>
    <dbReference type="NCBI Taxonomy" id="3494"/>
    <lineage>
        <taxon>Eukaryota</taxon>
        <taxon>Viridiplantae</taxon>
        <taxon>Streptophyta</taxon>
        <taxon>Embryophyta</taxon>
        <taxon>Tracheophyta</taxon>
        <taxon>Spermatophyta</taxon>
        <taxon>Magnoliopsida</taxon>
        <taxon>eudicotyledons</taxon>
        <taxon>Gunneridae</taxon>
        <taxon>Pentapetalae</taxon>
        <taxon>rosids</taxon>
        <taxon>fabids</taxon>
        <taxon>Rosales</taxon>
        <taxon>Moraceae</taxon>
        <taxon>Ficeae</taxon>
        <taxon>Ficus</taxon>
    </lineage>
</organism>
<dbReference type="AlphaFoldDB" id="A0AA88A3E0"/>
<keyword evidence="2" id="KW-1185">Reference proteome</keyword>
<name>A0AA88A3E0_FICCA</name>
<dbReference type="Proteomes" id="UP001187192">
    <property type="component" value="Unassembled WGS sequence"/>
</dbReference>
<dbReference type="EMBL" id="BTGU01000025">
    <property type="protein sequence ID" value="GMN47403.1"/>
    <property type="molecule type" value="Genomic_DNA"/>
</dbReference>
<proteinExistence type="predicted"/>
<accession>A0AA88A3E0</accession>
<sequence length="167" mass="18945">MDTRQHGKRTALCYRRGDFGQGEETSSREQIGAIAVNPADLSMIKSSFSVFVLVRLMADLKSGGSRVRDSKSCDVGRLGSQSSESLHETLRSPCKSPGYDLHVKIQFVSKFDDILLCLHHLWQWHRLQWDNVAVTDLGCICRYGNERRLGSHPSPSLIEPNSRWWRS</sequence>
<reference evidence="1" key="1">
    <citation type="submission" date="2023-07" db="EMBL/GenBank/DDBJ databases">
        <title>draft genome sequence of fig (Ficus carica).</title>
        <authorList>
            <person name="Takahashi T."/>
            <person name="Nishimura K."/>
        </authorList>
    </citation>
    <scope>NUCLEOTIDE SEQUENCE</scope>
</reference>
<gene>
    <name evidence="1" type="ORF">TIFTF001_016568</name>
</gene>
<protein>
    <submittedName>
        <fullName evidence="1">Uncharacterized protein</fullName>
    </submittedName>
</protein>